<dbReference type="InterPro" id="IPR006626">
    <property type="entry name" value="PbH1"/>
</dbReference>
<evidence type="ECO:0000259" key="2">
    <source>
        <dbReference type="Pfam" id="PF13229"/>
    </source>
</evidence>
<accession>A0A1B1N5B9</accession>
<name>A0A1B1N5B9_9BACL</name>
<dbReference type="SMART" id="SM00710">
    <property type="entry name" value="PbH1"/>
    <property type="match status" value="8"/>
</dbReference>
<reference evidence="3 4" key="1">
    <citation type="submission" date="2016-01" db="EMBL/GenBank/DDBJ databases">
        <title>Complete Genome Sequence of Paenibacillus yonginensis DCY84, a novel Plant Growth-Promoting Bacteria with Elicitation of Induced Systemic Resistance.</title>
        <authorList>
            <person name="Kim Y.J."/>
            <person name="Yang D.C."/>
            <person name="Sukweenadhi J."/>
        </authorList>
    </citation>
    <scope>NUCLEOTIDE SEQUENCE [LARGE SCALE GENOMIC DNA]</scope>
    <source>
        <strain evidence="3 4">DCY84</strain>
    </source>
</reference>
<evidence type="ECO:0000259" key="1">
    <source>
        <dbReference type="Pfam" id="PF12708"/>
    </source>
</evidence>
<dbReference type="EMBL" id="CP014167">
    <property type="protein sequence ID" value="ANS76597.1"/>
    <property type="molecule type" value="Genomic_DNA"/>
</dbReference>
<dbReference type="InterPro" id="IPR024535">
    <property type="entry name" value="RHGA/B-epi-like_pectate_lyase"/>
</dbReference>
<keyword evidence="4" id="KW-1185">Reference proteome</keyword>
<proteinExistence type="predicted"/>
<feature type="domain" description="Right handed beta helix" evidence="2">
    <location>
        <begin position="319"/>
        <end position="450"/>
    </location>
</feature>
<dbReference type="Pfam" id="PF13229">
    <property type="entry name" value="Beta_helix"/>
    <property type="match status" value="1"/>
</dbReference>
<dbReference type="InterPro" id="IPR039448">
    <property type="entry name" value="Beta_helix"/>
</dbReference>
<evidence type="ECO:0000313" key="3">
    <source>
        <dbReference type="EMBL" id="ANS76597.1"/>
    </source>
</evidence>
<dbReference type="InterPro" id="IPR011050">
    <property type="entry name" value="Pectin_lyase_fold/virulence"/>
</dbReference>
<dbReference type="InterPro" id="IPR012334">
    <property type="entry name" value="Pectin_lyas_fold"/>
</dbReference>
<dbReference type="AlphaFoldDB" id="A0A1B1N5B9"/>
<dbReference type="STRING" id="1462996.AWM70_20115"/>
<sequence>MKRNLFKGFTLVLFILSVILGWPASKSDSEPVLKVSSTSMRMNVKDYGVKGDGLTDDTAALQKVLRLAAGGGRTLYFPKGTYLVDSTKDLIIPGGTLVTGDGAGTVLKASSRTFGWELLRAAGSDITVSGMTLDGNRQVNRVMVVGGGSQRVTLSGLTVANASQNRDPGGEGYGEVVCGILIYGNTRQVTVSGVEVKNIRAINARSGDPVARGIYVTTTWGSQETVAKSITIQGSHIHDIGPADDGDGIYFEDPGMDSGRGQDSSSVIAGNQLDHIAKRGIKIYAQGIKVQGNHITNSYLGNNVFQGGSDKGRTAPDMYSAISVYGSNNIVDGNAIDGIGSFYAAIEVTAGEPVSHITITNNSISMGAQSQIKGTTAIRLGSLSDFSISGNAITGGERGIWTWQNASNGVISGNTIVVKQGGGIDLSTYLPGYVQQNIRVINNKITAGTFTIRQAASNRNVAIQ</sequence>
<dbReference type="SUPFAM" id="SSF51126">
    <property type="entry name" value="Pectin lyase-like"/>
    <property type="match status" value="2"/>
</dbReference>
<gene>
    <name evidence="3" type="ORF">AWM70_20115</name>
</gene>
<dbReference type="Gene3D" id="2.160.20.10">
    <property type="entry name" value="Single-stranded right-handed beta-helix, Pectin lyase-like"/>
    <property type="match status" value="1"/>
</dbReference>
<evidence type="ECO:0000313" key="4">
    <source>
        <dbReference type="Proteomes" id="UP000092573"/>
    </source>
</evidence>
<evidence type="ECO:0008006" key="5">
    <source>
        <dbReference type="Google" id="ProtNLM"/>
    </source>
</evidence>
<organism evidence="3 4">
    <name type="scientific">Paenibacillus yonginensis</name>
    <dbReference type="NCBI Taxonomy" id="1462996"/>
    <lineage>
        <taxon>Bacteria</taxon>
        <taxon>Bacillati</taxon>
        <taxon>Bacillota</taxon>
        <taxon>Bacilli</taxon>
        <taxon>Bacillales</taxon>
        <taxon>Paenibacillaceae</taxon>
        <taxon>Paenibacillus</taxon>
    </lineage>
</organism>
<dbReference type="Proteomes" id="UP000092573">
    <property type="component" value="Chromosome"/>
</dbReference>
<dbReference type="RefSeq" id="WP_068699409.1">
    <property type="nucleotide sequence ID" value="NZ_CP014167.1"/>
</dbReference>
<dbReference type="Pfam" id="PF12708">
    <property type="entry name" value="Pect-lyase_RHGA_epim"/>
    <property type="match status" value="1"/>
</dbReference>
<dbReference type="KEGG" id="pyg:AWM70_20115"/>
<feature type="domain" description="Rhamnogalacturonase A/B/Epimerase-like pectate lyase" evidence="1">
    <location>
        <begin position="42"/>
        <end position="118"/>
    </location>
</feature>
<protein>
    <recommendedName>
        <fullName evidence="5">Pectate lyase superfamily protein domain-containing protein</fullName>
    </recommendedName>
</protein>